<reference evidence="1 2" key="1">
    <citation type="submission" date="2020-08" db="EMBL/GenBank/DDBJ databases">
        <title>Genomic Encyclopedia of Type Strains, Phase IV (KMG-IV): sequencing the most valuable type-strain genomes for metagenomic binning, comparative biology and taxonomic classification.</title>
        <authorList>
            <person name="Goeker M."/>
        </authorList>
    </citation>
    <scope>NUCLEOTIDE SEQUENCE [LARGE SCALE GENOMIC DNA]</scope>
    <source>
        <strain evidence="1 2">DSM 26575</strain>
    </source>
</reference>
<protein>
    <submittedName>
        <fullName evidence="1">Peptidoglycan/xylan/chitin deacetylase (PgdA/CDA1 family)</fullName>
    </submittedName>
</protein>
<dbReference type="InterPro" id="IPR049591">
    <property type="entry name" value="CE4_u4-like"/>
</dbReference>
<sequence>MTAHDIWTPLLTELDRWQAAGKVARFWLRDDDAIEPTPALEKLLELTADAGLPLTLAVIPASTGEALATRLADERHALVALHGWSHTNHAGPDQKKQELGAHRAPDVVLGELRDGFAILQRLFGRRFMPMLVPPWNRISGALIAELPTLDLKVLSVYGAAKADSPIKLLNTHVDIMNWHGIRGGRPHAELVADVVAELRTRFDDDAEPIGILTHHLVHDETAWAFLSNLLTETSAHPAVRWASATSLVES</sequence>
<name>A0A7W6G9A3_9HYPH</name>
<keyword evidence="2" id="KW-1185">Reference proteome</keyword>
<dbReference type="InterPro" id="IPR011330">
    <property type="entry name" value="Glyco_hydro/deAcase_b/a-brl"/>
</dbReference>
<evidence type="ECO:0000313" key="2">
    <source>
        <dbReference type="Proteomes" id="UP000582090"/>
    </source>
</evidence>
<evidence type="ECO:0000313" key="1">
    <source>
        <dbReference type="EMBL" id="MBB3962544.1"/>
    </source>
</evidence>
<dbReference type="SUPFAM" id="SSF88713">
    <property type="entry name" value="Glycoside hydrolase/deacetylase"/>
    <property type="match status" value="1"/>
</dbReference>
<dbReference type="EMBL" id="JACIDW010000001">
    <property type="protein sequence ID" value="MBB3962544.1"/>
    <property type="molecule type" value="Genomic_DNA"/>
</dbReference>
<proteinExistence type="predicted"/>
<gene>
    <name evidence="1" type="ORF">GGQ67_000162</name>
</gene>
<dbReference type="CDD" id="cd10928">
    <property type="entry name" value="CE4_u4"/>
    <property type="match status" value="1"/>
</dbReference>
<accession>A0A7W6G9A3</accession>
<dbReference type="Gene3D" id="3.20.20.370">
    <property type="entry name" value="Glycoside hydrolase/deacetylase"/>
    <property type="match status" value="1"/>
</dbReference>
<dbReference type="Proteomes" id="UP000582090">
    <property type="component" value="Unassembled WGS sequence"/>
</dbReference>
<dbReference type="GO" id="GO:0005975">
    <property type="term" value="P:carbohydrate metabolic process"/>
    <property type="evidence" value="ECO:0007669"/>
    <property type="project" value="InterPro"/>
</dbReference>
<comment type="caution">
    <text evidence="1">The sequence shown here is derived from an EMBL/GenBank/DDBJ whole genome shotgun (WGS) entry which is preliminary data.</text>
</comment>
<dbReference type="RefSeq" id="WP_183898285.1">
    <property type="nucleotide sequence ID" value="NZ_JACIDW010000001.1"/>
</dbReference>
<dbReference type="AlphaFoldDB" id="A0A7W6G9A3"/>
<organism evidence="1 2">
    <name type="scientific">Rhizobium metallidurans</name>
    <dbReference type="NCBI Taxonomy" id="1265931"/>
    <lineage>
        <taxon>Bacteria</taxon>
        <taxon>Pseudomonadati</taxon>
        <taxon>Pseudomonadota</taxon>
        <taxon>Alphaproteobacteria</taxon>
        <taxon>Hyphomicrobiales</taxon>
        <taxon>Rhizobiaceae</taxon>
        <taxon>Rhizobium/Agrobacterium group</taxon>
        <taxon>Rhizobium</taxon>
    </lineage>
</organism>